<evidence type="ECO:0000313" key="4">
    <source>
        <dbReference type="EMBL" id="KAB1065562.1"/>
    </source>
</evidence>
<dbReference type="InterPro" id="IPR026444">
    <property type="entry name" value="Secre_tail"/>
</dbReference>
<organism evidence="4 5">
    <name type="scientific">Salibacter halophilus</name>
    <dbReference type="NCBI Taxonomy" id="1803916"/>
    <lineage>
        <taxon>Bacteria</taxon>
        <taxon>Pseudomonadati</taxon>
        <taxon>Bacteroidota</taxon>
        <taxon>Flavobacteriia</taxon>
        <taxon>Flavobacteriales</taxon>
        <taxon>Salibacteraceae</taxon>
        <taxon>Salibacter</taxon>
    </lineage>
</organism>
<dbReference type="PANTHER" id="PTHR36220:SF1">
    <property type="entry name" value="GAMMA TUBULIN COMPLEX COMPONENT C-TERMINAL DOMAIN-CONTAINING PROTEIN"/>
    <property type="match status" value="1"/>
</dbReference>
<keyword evidence="5" id="KW-1185">Reference proteome</keyword>
<keyword evidence="1 2" id="KW-0732">Signal</keyword>
<dbReference type="InterPro" id="IPR011043">
    <property type="entry name" value="Gal_Oxase/kelch_b-propeller"/>
</dbReference>
<sequence>MKITFLLLITSIFSLGTNAQWNQLGADINGESIDDYCGNAVSLNHHGNIAAVGSYGNNDSGNNAGQVRIFEWTGNTWVQRGQDINGESMGDSFGTAVEIDSAGNTIAIGAPGNDGNGVNSGHVQVYEWDGSSWIQKGMNIDGEYAGDGSGNSLSISNNGDIVAIGAISNDDSGSTAGQVRVFEWDGTNWQQKGSDIDGENAGDYFGSSVSLSADGNLFVAGAINNSDIALNSGQVRVYEWNGSDWMQKGTDLNGLSVNGGFGFSVSMNNQGNTFATGIINGAPYGLVKVYEWIGNGWLQKGSNIHGHSNSQDFGYSTSLSSSGDTIAISDNYDYTNGNAAGKAEVYKWDGSSWTQLGQSVYGDTLNNQLGRSVSLSKNAKRFAVGAIGNSDIAQSSGQVKVFEYQDPTNYEDLSNTYEDIISIYPNPTKGIFSVDLNDLQNPVTLRLYNITGQLLQEKQYHKTNHINHEIHESPGVYFVEISDGKGNKSVFKLVKE</sequence>
<feature type="signal peptide" evidence="2">
    <location>
        <begin position="1"/>
        <end position="19"/>
    </location>
</feature>
<protein>
    <submittedName>
        <fullName evidence="4">T9SS type A sorting domain-containing protein</fullName>
    </submittedName>
</protein>
<dbReference type="Proteomes" id="UP000435357">
    <property type="component" value="Unassembled WGS sequence"/>
</dbReference>
<dbReference type="Pfam" id="PF14312">
    <property type="entry name" value="FG-GAP_2"/>
    <property type="match status" value="2"/>
</dbReference>
<feature type="chain" id="PRO_5026957643" evidence="2">
    <location>
        <begin position="20"/>
        <end position="496"/>
    </location>
</feature>
<proteinExistence type="predicted"/>
<dbReference type="SUPFAM" id="SSF101908">
    <property type="entry name" value="Putative isomerase YbhE"/>
    <property type="match status" value="1"/>
</dbReference>
<gene>
    <name evidence="4" type="ORF">F3059_02610</name>
</gene>
<dbReference type="NCBIfam" id="TIGR04183">
    <property type="entry name" value="Por_Secre_tail"/>
    <property type="match status" value="1"/>
</dbReference>
<evidence type="ECO:0000256" key="1">
    <source>
        <dbReference type="ARBA" id="ARBA00022729"/>
    </source>
</evidence>
<dbReference type="OrthoDB" id="1403372at2"/>
<dbReference type="EMBL" id="WACR01000002">
    <property type="protein sequence ID" value="KAB1065562.1"/>
    <property type="molecule type" value="Genomic_DNA"/>
</dbReference>
<feature type="domain" description="Secretion system C-terminal sorting" evidence="3">
    <location>
        <begin position="423"/>
        <end position="489"/>
    </location>
</feature>
<accession>A0A6N6M6M5</accession>
<dbReference type="SUPFAM" id="SSF50965">
    <property type="entry name" value="Galactose oxidase, central domain"/>
    <property type="match status" value="1"/>
</dbReference>
<evidence type="ECO:0000259" key="3">
    <source>
        <dbReference type="Pfam" id="PF18962"/>
    </source>
</evidence>
<comment type="caution">
    <text evidence="4">The sequence shown here is derived from an EMBL/GenBank/DDBJ whole genome shotgun (WGS) entry which is preliminary data.</text>
</comment>
<reference evidence="4 5" key="1">
    <citation type="submission" date="2019-09" db="EMBL/GenBank/DDBJ databases">
        <title>Genomes of Cryomorphaceae.</title>
        <authorList>
            <person name="Bowman J.P."/>
        </authorList>
    </citation>
    <scope>NUCLEOTIDE SEQUENCE [LARGE SCALE GENOMIC DNA]</scope>
    <source>
        <strain evidence="4 5">KCTC 52047</strain>
    </source>
</reference>
<name>A0A6N6M6M5_9FLAO</name>
<evidence type="ECO:0000313" key="5">
    <source>
        <dbReference type="Proteomes" id="UP000435357"/>
    </source>
</evidence>
<dbReference type="InterPro" id="IPR013517">
    <property type="entry name" value="FG-GAP"/>
</dbReference>
<dbReference type="RefSeq" id="WP_151166386.1">
    <property type="nucleotide sequence ID" value="NZ_WACR01000002.1"/>
</dbReference>
<dbReference type="Pfam" id="PF18962">
    <property type="entry name" value="Por_Secre_tail"/>
    <property type="match status" value="1"/>
</dbReference>
<evidence type="ECO:0000256" key="2">
    <source>
        <dbReference type="SAM" id="SignalP"/>
    </source>
</evidence>
<dbReference type="PANTHER" id="PTHR36220">
    <property type="entry name" value="UNNAMED PRODUCT"/>
    <property type="match status" value="1"/>
</dbReference>
<dbReference type="AlphaFoldDB" id="A0A6N6M6M5"/>